<organism evidence="4 5">
    <name type="scientific">Dacryopinax primogenitus (strain DJM 731)</name>
    <name type="common">Brown rot fungus</name>
    <dbReference type="NCBI Taxonomy" id="1858805"/>
    <lineage>
        <taxon>Eukaryota</taxon>
        <taxon>Fungi</taxon>
        <taxon>Dikarya</taxon>
        <taxon>Basidiomycota</taxon>
        <taxon>Agaricomycotina</taxon>
        <taxon>Dacrymycetes</taxon>
        <taxon>Dacrymycetales</taxon>
        <taxon>Dacrymycetaceae</taxon>
        <taxon>Dacryopinax</taxon>
    </lineage>
</organism>
<name>M5G4X9_DACPD</name>
<dbReference type="Pfam" id="PF07716">
    <property type="entry name" value="bZIP_2"/>
    <property type="match status" value="1"/>
</dbReference>
<gene>
    <name evidence="4" type="ORF">DACRYDRAFT_21503</name>
</gene>
<dbReference type="Proteomes" id="UP000030653">
    <property type="component" value="Unassembled WGS sequence"/>
</dbReference>
<feature type="coiled-coil region" evidence="1">
    <location>
        <begin position="155"/>
        <end position="182"/>
    </location>
</feature>
<feature type="domain" description="BZIP" evidence="3">
    <location>
        <begin position="130"/>
        <end position="189"/>
    </location>
</feature>
<dbReference type="HOGENOM" id="CLU_1399330_0_0_1"/>
<keyword evidence="1" id="KW-0175">Coiled coil</keyword>
<evidence type="ECO:0000313" key="4">
    <source>
        <dbReference type="EMBL" id="EJU03280.1"/>
    </source>
</evidence>
<accession>M5G4X9</accession>
<dbReference type="CDD" id="cd12193">
    <property type="entry name" value="bZIP_GCN4"/>
    <property type="match status" value="1"/>
</dbReference>
<evidence type="ECO:0000256" key="2">
    <source>
        <dbReference type="SAM" id="MobiDB-lite"/>
    </source>
</evidence>
<dbReference type="PROSITE" id="PS50217">
    <property type="entry name" value="BZIP"/>
    <property type="match status" value="1"/>
</dbReference>
<dbReference type="PROSITE" id="PS00036">
    <property type="entry name" value="BZIP_BASIC"/>
    <property type="match status" value="1"/>
</dbReference>
<keyword evidence="5" id="KW-1185">Reference proteome</keyword>
<dbReference type="Gene3D" id="3.30.160.60">
    <property type="entry name" value="Classic Zinc Finger"/>
    <property type="match status" value="1"/>
</dbReference>
<dbReference type="SUPFAM" id="SSF57959">
    <property type="entry name" value="Leucine zipper domain"/>
    <property type="match status" value="1"/>
</dbReference>
<feature type="region of interest" description="Disordered" evidence="2">
    <location>
        <begin position="1"/>
        <end position="90"/>
    </location>
</feature>
<dbReference type="InterPro" id="IPR046347">
    <property type="entry name" value="bZIP_sf"/>
</dbReference>
<evidence type="ECO:0000256" key="1">
    <source>
        <dbReference type="SAM" id="Coils"/>
    </source>
</evidence>
<dbReference type="RefSeq" id="XP_040630174.1">
    <property type="nucleotide sequence ID" value="XM_040772423.1"/>
</dbReference>
<sequence>NHIPVQSAAEPTPASPIGSDNSAAGSPSDESSTSPVPDVAIKTEPDLELEDGRAIRSLPTRASKSRRRIPLDAPIQPRNYNGPSRTAAKPLPKGFEKALSIAQAAGVKRKLEADDEEDDEETTELVRTIKDKVALKRAKNTLAARKSRARKAAYTEELERSISEREERIAELERTIQERDVEIRVLKSLRYAEDA</sequence>
<dbReference type="GeneID" id="63687485"/>
<dbReference type="InterPro" id="IPR004827">
    <property type="entry name" value="bZIP"/>
</dbReference>
<feature type="non-terminal residue" evidence="4">
    <location>
        <position position="1"/>
    </location>
</feature>
<dbReference type="AlphaFoldDB" id="M5G4X9"/>
<evidence type="ECO:0000259" key="3">
    <source>
        <dbReference type="PROSITE" id="PS50217"/>
    </source>
</evidence>
<feature type="compositionally biased region" description="Polar residues" evidence="2">
    <location>
        <begin position="18"/>
        <end position="35"/>
    </location>
</feature>
<dbReference type="EMBL" id="JH795860">
    <property type="protein sequence ID" value="EJU03280.1"/>
    <property type="molecule type" value="Genomic_DNA"/>
</dbReference>
<proteinExistence type="predicted"/>
<feature type="compositionally biased region" description="Basic and acidic residues" evidence="2">
    <location>
        <begin position="41"/>
        <end position="54"/>
    </location>
</feature>
<dbReference type="GO" id="GO:0003700">
    <property type="term" value="F:DNA-binding transcription factor activity"/>
    <property type="evidence" value="ECO:0007669"/>
    <property type="project" value="InterPro"/>
</dbReference>
<evidence type="ECO:0000313" key="5">
    <source>
        <dbReference type="Proteomes" id="UP000030653"/>
    </source>
</evidence>
<reference evidence="4 5" key="1">
    <citation type="journal article" date="2012" name="Science">
        <title>The Paleozoic origin of enzymatic lignin decomposition reconstructed from 31 fungal genomes.</title>
        <authorList>
            <person name="Floudas D."/>
            <person name="Binder M."/>
            <person name="Riley R."/>
            <person name="Barry K."/>
            <person name="Blanchette R.A."/>
            <person name="Henrissat B."/>
            <person name="Martinez A.T."/>
            <person name="Otillar R."/>
            <person name="Spatafora J.W."/>
            <person name="Yadav J.S."/>
            <person name="Aerts A."/>
            <person name="Benoit I."/>
            <person name="Boyd A."/>
            <person name="Carlson A."/>
            <person name="Copeland A."/>
            <person name="Coutinho P.M."/>
            <person name="de Vries R.P."/>
            <person name="Ferreira P."/>
            <person name="Findley K."/>
            <person name="Foster B."/>
            <person name="Gaskell J."/>
            <person name="Glotzer D."/>
            <person name="Gorecki P."/>
            <person name="Heitman J."/>
            <person name="Hesse C."/>
            <person name="Hori C."/>
            <person name="Igarashi K."/>
            <person name="Jurgens J.A."/>
            <person name="Kallen N."/>
            <person name="Kersten P."/>
            <person name="Kohler A."/>
            <person name="Kuees U."/>
            <person name="Kumar T.K.A."/>
            <person name="Kuo A."/>
            <person name="LaButti K."/>
            <person name="Larrondo L.F."/>
            <person name="Lindquist E."/>
            <person name="Ling A."/>
            <person name="Lombard V."/>
            <person name="Lucas S."/>
            <person name="Lundell T."/>
            <person name="Martin R."/>
            <person name="McLaughlin D.J."/>
            <person name="Morgenstern I."/>
            <person name="Morin E."/>
            <person name="Murat C."/>
            <person name="Nagy L.G."/>
            <person name="Nolan M."/>
            <person name="Ohm R.A."/>
            <person name="Patyshakuliyeva A."/>
            <person name="Rokas A."/>
            <person name="Ruiz-Duenas F.J."/>
            <person name="Sabat G."/>
            <person name="Salamov A."/>
            <person name="Samejima M."/>
            <person name="Schmutz J."/>
            <person name="Slot J.C."/>
            <person name="St John F."/>
            <person name="Stenlid J."/>
            <person name="Sun H."/>
            <person name="Sun S."/>
            <person name="Syed K."/>
            <person name="Tsang A."/>
            <person name="Wiebenga A."/>
            <person name="Young D."/>
            <person name="Pisabarro A."/>
            <person name="Eastwood D.C."/>
            <person name="Martin F."/>
            <person name="Cullen D."/>
            <person name="Grigoriev I.V."/>
            <person name="Hibbett D.S."/>
        </authorList>
    </citation>
    <scope>NUCLEOTIDE SEQUENCE [LARGE SCALE GENOMIC DNA]</scope>
    <source>
        <strain evidence="4 5">DJM-731 SS1</strain>
    </source>
</reference>
<protein>
    <recommendedName>
        <fullName evidence="3">BZIP domain-containing protein</fullName>
    </recommendedName>
</protein>
<dbReference type="OrthoDB" id="10435502at2759"/>
<dbReference type="STRING" id="1858805.M5G4X9"/>